<reference evidence="2 3" key="1">
    <citation type="submission" date="2019-02" db="EMBL/GenBank/DDBJ databases">
        <title>Deep-cultivation of Planctomycetes and their phenomic and genomic characterization uncovers novel biology.</title>
        <authorList>
            <person name="Wiegand S."/>
            <person name="Jogler M."/>
            <person name="Boedeker C."/>
            <person name="Pinto D."/>
            <person name="Vollmers J."/>
            <person name="Rivas-Marin E."/>
            <person name="Kohn T."/>
            <person name="Peeters S.H."/>
            <person name="Heuer A."/>
            <person name="Rast P."/>
            <person name="Oberbeckmann S."/>
            <person name="Bunk B."/>
            <person name="Jeske O."/>
            <person name="Meyerdierks A."/>
            <person name="Storesund J.E."/>
            <person name="Kallscheuer N."/>
            <person name="Luecker S."/>
            <person name="Lage O.M."/>
            <person name="Pohl T."/>
            <person name="Merkel B.J."/>
            <person name="Hornburger P."/>
            <person name="Mueller R.-W."/>
            <person name="Bruemmer F."/>
            <person name="Labrenz M."/>
            <person name="Spormann A.M."/>
            <person name="Op den Camp H."/>
            <person name="Overmann J."/>
            <person name="Amann R."/>
            <person name="Jetten M.S.M."/>
            <person name="Mascher T."/>
            <person name="Medema M.H."/>
            <person name="Devos D.P."/>
            <person name="Kaster A.-K."/>
            <person name="Ovreas L."/>
            <person name="Rohde M."/>
            <person name="Galperin M.Y."/>
            <person name="Jogler C."/>
        </authorList>
    </citation>
    <scope>NUCLEOTIDE SEQUENCE [LARGE SCALE GENOMIC DNA]</scope>
    <source>
        <strain evidence="2 3">Pla175</strain>
    </source>
</reference>
<feature type="region of interest" description="Disordered" evidence="1">
    <location>
        <begin position="74"/>
        <end position="97"/>
    </location>
</feature>
<accession>A0A518DA71</accession>
<sequence length="236" mass="25270">MPRNLAIAGLSLILAGCGSSPRIESSANADATQTAKLTELDASLKRLTAEHASTQRELKGQKAANEGLRASLARLQSQRKPAASRPQPKPPRLTPGIGRAMHDLLERWGDEKDFTTTSIQHFPDRGDSISYSATHKSCNCSLIVEGRPSDVDAVRVLVTLGDETDLSSMAVAIVILQDLLGIPDDKLGEWLSNHRAANTRSGTFEPLVVGNLKLSGVSATMPNRTLIVSVTRRGGE</sequence>
<dbReference type="KEGG" id="pnd:Pla175_17550"/>
<proteinExistence type="predicted"/>
<gene>
    <name evidence="2" type="ORF">Pla175_17550</name>
</gene>
<dbReference type="AlphaFoldDB" id="A0A518DA71"/>
<dbReference type="Proteomes" id="UP000317429">
    <property type="component" value="Chromosome"/>
</dbReference>
<protein>
    <recommendedName>
        <fullName evidence="4">Lipoprotein</fullName>
    </recommendedName>
</protein>
<evidence type="ECO:0008006" key="4">
    <source>
        <dbReference type="Google" id="ProtNLM"/>
    </source>
</evidence>
<dbReference type="PROSITE" id="PS51257">
    <property type="entry name" value="PROKAR_LIPOPROTEIN"/>
    <property type="match status" value="1"/>
</dbReference>
<name>A0A518DA71_9BACT</name>
<dbReference type="EMBL" id="CP036291">
    <property type="protein sequence ID" value="QDU88379.1"/>
    <property type="molecule type" value="Genomic_DNA"/>
</dbReference>
<keyword evidence="3" id="KW-1185">Reference proteome</keyword>
<evidence type="ECO:0000313" key="2">
    <source>
        <dbReference type="EMBL" id="QDU88379.1"/>
    </source>
</evidence>
<organism evidence="2 3">
    <name type="scientific">Pirellulimonas nuda</name>
    <dbReference type="NCBI Taxonomy" id="2528009"/>
    <lineage>
        <taxon>Bacteria</taxon>
        <taxon>Pseudomonadati</taxon>
        <taxon>Planctomycetota</taxon>
        <taxon>Planctomycetia</taxon>
        <taxon>Pirellulales</taxon>
        <taxon>Lacipirellulaceae</taxon>
        <taxon>Pirellulimonas</taxon>
    </lineage>
</organism>
<evidence type="ECO:0000313" key="3">
    <source>
        <dbReference type="Proteomes" id="UP000317429"/>
    </source>
</evidence>
<evidence type="ECO:0000256" key="1">
    <source>
        <dbReference type="SAM" id="MobiDB-lite"/>
    </source>
</evidence>